<evidence type="ECO:0000313" key="1">
    <source>
        <dbReference type="EMBL" id="GEQ85757.1"/>
    </source>
</evidence>
<accession>A0A5J4FTF8</accession>
<name>A0A5J4FTF8_9FLAO</name>
<proteinExistence type="predicted"/>
<keyword evidence="2" id="KW-1185">Reference proteome</keyword>
<organism evidence="1 2">
    <name type="scientific">Patiriisocius marinistellae</name>
    <dbReference type="NCBI Taxonomy" id="2494560"/>
    <lineage>
        <taxon>Bacteria</taxon>
        <taxon>Pseudomonadati</taxon>
        <taxon>Bacteroidota</taxon>
        <taxon>Flavobacteriia</taxon>
        <taxon>Flavobacteriales</taxon>
        <taxon>Flavobacteriaceae</taxon>
        <taxon>Patiriisocius</taxon>
    </lineage>
</organism>
<dbReference type="RefSeq" id="WP_151893656.1">
    <property type="nucleotide sequence ID" value="NZ_BKCF01000001.1"/>
</dbReference>
<sequence>MSEFKDNFSSLKLITNTGYQLLLTSSLYGTNFAIFGKFSLEKDGNKSIIKKIDTKLYNYKGILNLGFSTKHETEVTLQTSGQDSYINIKFYIRAVVCGDEQISETESSPLTEYRSLVTPKNTIKITDPYYLRAERELIPISGSLEGSPITNGVFDSEFYYRDGAKYIVRNIREIPKAETQGIDVKNINESLFNETGPGIICRESSFHLVLK</sequence>
<protein>
    <submittedName>
        <fullName evidence="1">Uncharacterized protein</fullName>
    </submittedName>
</protein>
<evidence type="ECO:0000313" key="2">
    <source>
        <dbReference type="Proteomes" id="UP000326994"/>
    </source>
</evidence>
<dbReference type="AlphaFoldDB" id="A0A5J4FTF8"/>
<reference evidence="1 2" key="1">
    <citation type="submission" date="2019-08" db="EMBL/GenBank/DDBJ databases">
        <title>Ulvibacter marinistellae sp. nov., isolated from a starfish, Patiria pectinifera.</title>
        <authorList>
            <person name="Kawano K."/>
            <person name="Ushijima N."/>
            <person name="Kihara M."/>
            <person name="Itoh H."/>
        </authorList>
    </citation>
    <scope>NUCLEOTIDE SEQUENCE [LARGE SCALE GENOMIC DNA]</scope>
    <source>
        <strain evidence="1 2">KK4</strain>
    </source>
</reference>
<dbReference type="OrthoDB" id="1165055at2"/>
<dbReference type="EMBL" id="BKCF01000001">
    <property type="protein sequence ID" value="GEQ85757.1"/>
    <property type="molecule type" value="Genomic_DNA"/>
</dbReference>
<gene>
    <name evidence="1" type="ORF">ULMS_12650</name>
</gene>
<dbReference type="Proteomes" id="UP000326994">
    <property type="component" value="Unassembled WGS sequence"/>
</dbReference>
<comment type="caution">
    <text evidence="1">The sequence shown here is derived from an EMBL/GenBank/DDBJ whole genome shotgun (WGS) entry which is preliminary data.</text>
</comment>